<evidence type="ECO:0000313" key="4">
    <source>
        <dbReference type="EMBL" id="EDO35194.1"/>
    </source>
</evidence>
<dbReference type="Proteomes" id="UP000001593">
    <property type="component" value="Unassembled WGS sequence"/>
</dbReference>
<keyword evidence="2" id="KW-0963">Cytoplasm</keyword>
<dbReference type="InterPro" id="IPR030224">
    <property type="entry name" value="Sla2_fam"/>
</dbReference>
<dbReference type="HOGENOM" id="CLU_081086_0_0_1"/>
<feature type="domain" description="I/LWEQ" evidence="3">
    <location>
        <begin position="8"/>
        <end position="249"/>
    </location>
</feature>
<organism evidence="4 5">
    <name type="scientific">Nematostella vectensis</name>
    <name type="common">Starlet sea anemone</name>
    <dbReference type="NCBI Taxonomy" id="45351"/>
    <lineage>
        <taxon>Eukaryota</taxon>
        <taxon>Metazoa</taxon>
        <taxon>Cnidaria</taxon>
        <taxon>Anthozoa</taxon>
        <taxon>Hexacorallia</taxon>
        <taxon>Actiniaria</taxon>
        <taxon>Edwardsiidae</taxon>
        <taxon>Nematostella</taxon>
    </lineage>
</organism>
<dbReference type="GO" id="GO:0005737">
    <property type="term" value="C:cytoplasm"/>
    <property type="evidence" value="ECO:0007669"/>
    <property type="project" value="UniProtKB-SubCell"/>
</dbReference>
<dbReference type="AlphaFoldDB" id="A7SM91"/>
<dbReference type="OMA" id="CTELMAC"/>
<dbReference type="InParanoid" id="A7SM91"/>
<dbReference type="PhylomeDB" id="A7SM91"/>
<protein>
    <recommendedName>
        <fullName evidence="3">I/LWEQ domain-containing protein</fullName>
    </recommendedName>
</protein>
<proteinExistence type="predicted"/>
<dbReference type="InterPro" id="IPR002558">
    <property type="entry name" value="ILWEQ_dom"/>
</dbReference>
<dbReference type="SMART" id="SM00307">
    <property type="entry name" value="ILWEQ"/>
    <property type="match status" value="1"/>
</dbReference>
<dbReference type="InterPro" id="IPR035964">
    <property type="entry name" value="I/LWEQ_dom_sf"/>
</dbReference>
<dbReference type="PANTHER" id="PTHR10407:SF15">
    <property type="entry name" value="HUNTINGTIN INTERACTING PROTEIN 1"/>
    <property type="match status" value="1"/>
</dbReference>
<dbReference type="GO" id="GO:0006897">
    <property type="term" value="P:endocytosis"/>
    <property type="evidence" value="ECO:0007669"/>
    <property type="project" value="InterPro"/>
</dbReference>
<gene>
    <name evidence="4" type="ORF">NEMVEDRAFT_v1g123513</name>
</gene>
<dbReference type="Gene3D" id="1.20.1410.10">
    <property type="entry name" value="I/LWEQ domain"/>
    <property type="match status" value="1"/>
</dbReference>
<comment type="subcellular location">
    <subcellularLocation>
        <location evidence="1">Cytoplasm</location>
    </subcellularLocation>
</comment>
<evidence type="ECO:0000313" key="5">
    <source>
        <dbReference type="Proteomes" id="UP000001593"/>
    </source>
</evidence>
<sequence>VSQELAPKEKDSADAISNAVDNEINATAELVADAAARIEEMLNKTREKYTGVQLEVNGRILDSCTSLMQAIKVLILKSKDLQEEIVGVGKGTATAKEFYKRHHRWTEGLISAAKAVGWGAKVLVDSADKVVLGKGKFEELVVASNEITASTAQLVAASRVKAHRGSNKLQALHGASKDVVESAAGVVASAKTGAEMIEDKTVPDYSKLTLTQAKRLEMDSQVRLLELESNLTKEREKLGQLRRIHYQLAAAEEEESASQD</sequence>
<feature type="non-terminal residue" evidence="4">
    <location>
        <position position="260"/>
    </location>
</feature>
<name>A7SM91_NEMVE</name>
<evidence type="ECO:0000259" key="3">
    <source>
        <dbReference type="PROSITE" id="PS50945"/>
    </source>
</evidence>
<evidence type="ECO:0000256" key="1">
    <source>
        <dbReference type="ARBA" id="ARBA00004496"/>
    </source>
</evidence>
<accession>A7SM91</accession>
<dbReference type="PANTHER" id="PTHR10407">
    <property type="entry name" value="HUNTINGTIN INTERACTING PROTEIN 1"/>
    <property type="match status" value="1"/>
</dbReference>
<evidence type="ECO:0000256" key="2">
    <source>
        <dbReference type="ARBA" id="ARBA00022490"/>
    </source>
</evidence>
<keyword evidence="5" id="KW-1185">Reference proteome</keyword>
<reference evidence="4 5" key="1">
    <citation type="journal article" date="2007" name="Science">
        <title>Sea anemone genome reveals ancestral eumetazoan gene repertoire and genomic organization.</title>
        <authorList>
            <person name="Putnam N.H."/>
            <person name="Srivastava M."/>
            <person name="Hellsten U."/>
            <person name="Dirks B."/>
            <person name="Chapman J."/>
            <person name="Salamov A."/>
            <person name="Terry A."/>
            <person name="Shapiro H."/>
            <person name="Lindquist E."/>
            <person name="Kapitonov V.V."/>
            <person name="Jurka J."/>
            <person name="Genikhovich G."/>
            <person name="Grigoriev I.V."/>
            <person name="Lucas S.M."/>
            <person name="Steele R.E."/>
            <person name="Finnerty J.R."/>
            <person name="Technau U."/>
            <person name="Martindale M.Q."/>
            <person name="Rokhsar D.S."/>
        </authorList>
    </citation>
    <scope>NUCLEOTIDE SEQUENCE [LARGE SCALE GENOMIC DNA]</scope>
    <source>
        <strain evidence="5">CH2 X CH6</strain>
    </source>
</reference>
<dbReference type="SUPFAM" id="SSF109885">
    <property type="entry name" value="I/LWEQ domain"/>
    <property type="match status" value="1"/>
</dbReference>
<dbReference type="PROSITE" id="PS50945">
    <property type="entry name" value="I_LWEQ"/>
    <property type="match status" value="1"/>
</dbReference>
<dbReference type="GO" id="GO:0030276">
    <property type="term" value="F:clathrin binding"/>
    <property type="evidence" value="ECO:0007669"/>
    <property type="project" value="InterPro"/>
</dbReference>
<dbReference type="STRING" id="45351.A7SM91"/>
<dbReference type="Pfam" id="PF01608">
    <property type="entry name" value="I_LWEQ"/>
    <property type="match status" value="1"/>
</dbReference>
<dbReference type="eggNOG" id="KOG0980">
    <property type="taxonomic scope" value="Eukaryota"/>
</dbReference>
<dbReference type="GO" id="GO:0003779">
    <property type="term" value="F:actin binding"/>
    <property type="evidence" value="ECO:0007669"/>
    <property type="project" value="InterPro"/>
</dbReference>
<dbReference type="EMBL" id="DS469706">
    <property type="protein sequence ID" value="EDO35194.1"/>
    <property type="molecule type" value="Genomic_DNA"/>
</dbReference>
<dbReference type="FunFam" id="1.20.1410.10:FF:000006">
    <property type="entry name" value="Huntingtin interacting protein"/>
    <property type="match status" value="1"/>
</dbReference>